<sequence>MMVKPIEQIYKEFPTLNSVLIMKNDQMSNESYFNGYTSSMPQHLASVTKSIMSLLVGIAIDQGLIHSVEDKVLDYFPEHASHATMIQKSIRIKHLLTMTAPFAFSMKSMDGRPFEPLDRLRRQKDWVKYIISLMGKGNLTNRFQYSTPSTHLLSAVITKTSGQSARTFANENLFSPIGIDAIEAIQMTSFKLEDLFGEQMNGWVHDPQGINTGGWGIALIPRAMIQLGQLIMHEGQFKGQRVISKEWIESATKEQVEGYGYLWWIKEIRGFNVSAALGYGGNIIACIPKLDAIVVTTGQMRRKSVDPWALLDRIIQMILLQ</sequence>
<name>A0ABR9ZYP8_9FIRM</name>
<gene>
    <name evidence="2" type="ORF">ISU02_21060</name>
</gene>
<dbReference type="RefSeq" id="WP_194703830.1">
    <property type="nucleotide sequence ID" value="NZ_JADKNH010000017.1"/>
</dbReference>
<keyword evidence="3" id="KW-1185">Reference proteome</keyword>
<dbReference type="InterPro" id="IPR050789">
    <property type="entry name" value="Diverse_Enzym_Activities"/>
</dbReference>
<evidence type="ECO:0000313" key="2">
    <source>
        <dbReference type="EMBL" id="MBF4695592.1"/>
    </source>
</evidence>
<dbReference type="PANTHER" id="PTHR43283:SF7">
    <property type="entry name" value="BETA-LACTAMASE-RELATED DOMAIN-CONTAINING PROTEIN"/>
    <property type="match status" value="1"/>
</dbReference>
<organism evidence="2 3">
    <name type="scientific">Fusibacter ferrireducens</name>
    <dbReference type="NCBI Taxonomy" id="2785058"/>
    <lineage>
        <taxon>Bacteria</taxon>
        <taxon>Bacillati</taxon>
        <taxon>Bacillota</taxon>
        <taxon>Clostridia</taxon>
        <taxon>Eubacteriales</taxon>
        <taxon>Eubacteriales Family XII. Incertae Sedis</taxon>
        <taxon>Fusibacter</taxon>
    </lineage>
</organism>
<evidence type="ECO:0000259" key="1">
    <source>
        <dbReference type="Pfam" id="PF00144"/>
    </source>
</evidence>
<comment type="caution">
    <text evidence="2">The sequence shown here is derived from an EMBL/GenBank/DDBJ whole genome shotgun (WGS) entry which is preliminary data.</text>
</comment>
<dbReference type="SUPFAM" id="SSF56601">
    <property type="entry name" value="beta-lactamase/transpeptidase-like"/>
    <property type="match status" value="1"/>
</dbReference>
<dbReference type="InterPro" id="IPR012338">
    <property type="entry name" value="Beta-lactam/transpept-like"/>
</dbReference>
<evidence type="ECO:0000313" key="3">
    <source>
        <dbReference type="Proteomes" id="UP000614200"/>
    </source>
</evidence>
<proteinExistence type="predicted"/>
<dbReference type="PANTHER" id="PTHR43283">
    <property type="entry name" value="BETA-LACTAMASE-RELATED"/>
    <property type="match status" value="1"/>
</dbReference>
<dbReference type="InterPro" id="IPR001466">
    <property type="entry name" value="Beta-lactam-related"/>
</dbReference>
<feature type="domain" description="Beta-lactamase-related" evidence="1">
    <location>
        <begin position="18"/>
        <end position="295"/>
    </location>
</feature>
<dbReference type="GO" id="GO:0016787">
    <property type="term" value="F:hydrolase activity"/>
    <property type="evidence" value="ECO:0007669"/>
    <property type="project" value="UniProtKB-KW"/>
</dbReference>
<reference evidence="2 3" key="1">
    <citation type="submission" date="2020-11" db="EMBL/GenBank/DDBJ databases">
        <title>Fusibacter basophilias sp. nov.</title>
        <authorList>
            <person name="Qiu D."/>
        </authorList>
    </citation>
    <scope>NUCLEOTIDE SEQUENCE [LARGE SCALE GENOMIC DNA]</scope>
    <source>
        <strain evidence="2 3">Q10-2</strain>
    </source>
</reference>
<accession>A0ABR9ZYP8</accession>
<protein>
    <submittedName>
        <fullName evidence="2">Serine hydrolase</fullName>
    </submittedName>
</protein>
<dbReference type="Proteomes" id="UP000614200">
    <property type="component" value="Unassembled WGS sequence"/>
</dbReference>
<dbReference type="EMBL" id="JADKNH010000017">
    <property type="protein sequence ID" value="MBF4695592.1"/>
    <property type="molecule type" value="Genomic_DNA"/>
</dbReference>
<keyword evidence="2" id="KW-0378">Hydrolase</keyword>
<dbReference type="Pfam" id="PF00144">
    <property type="entry name" value="Beta-lactamase"/>
    <property type="match status" value="1"/>
</dbReference>
<dbReference type="Gene3D" id="3.40.710.10">
    <property type="entry name" value="DD-peptidase/beta-lactamase superfamily"/>
    <property type="match status" value="1"/>
</dbReference>